<feature type="region of interest" description="Disordered" evidence="1">
    <location>
        <begin position="1"/>
        <end position="36"/>
    </location>
</feature>
<comment type="caution">
    <text evidence="2">The sequence shown here is derived from an EMBL/GenBank/DDBJ whole genome shotgun (WGS) entry which is preliminary data.</text>
</comment>
<feature type="compositionally biased region" description="Basic residues" evidence="1">
    <location>
        <begin position="92"/>
        <end position="102"/>
    </location>
</feature>
<protein>
    <submittedName>
        <fullName evidence="2">Uncharacterized protein</fullName>
    </submittedName>
</protein>
<feature type="region of interest" description="Disordered" evidence="1">
    <location>
        <begin position="76"/>
        <end position="116"/>
    </location>
</feature>
<name>A0ABQ5A5B4_9ASTR</name>
<dbReference type="Proteomes" id="UP001151760">
    <property type="component" value="Unassembled WGS sequence"/>
</dbReference>
<gene>
    <name evidence="2" type="ORF">Tco_0803879</name>
</gene>
<evidence type="ECO:0000256" key="1">
    <source>
        <dbReference type="SAM" id="MobiDB-lite"/>
    </source>
</evidence>
<organism evidence="2 3">
    <name type="scientific">Tanacetum coccineum</name>
    <dbReference type="NCBI Taxonomy" id="301880"/>
    <lineage>
        <taxon>Eukaryota</taxon>
        <taxon>Viridiplantae</taxon>
        <taxon>Streptophyta</taxon>
        <taxon>Embryophyta</taxon>
        <taxon>Tracheophyta</taxon>
        <taxon>Spermatophyta</taxon>
        <taxon>Magnoliopsida</taxon>
        <taxon>eudicotyledons</taxon>
        <taxon>Gunneridae</taxon>
        <taxon>Pentapetalae</taxon>
        <taxon>asterids</taxon>
        <taxon>campanulids</taxon>
        <taxon>Asterales</taxon>
        <taxon>Asteraceae</taxon>
        <taxon>Asteroideae</taxon>
        <taxon>Anthemideae</taxon>
        <taxon>Anthemidinae</taxon>
        <taxon>Tanacetum</taxon>
    </lineage>
</organism>
<keyword evidence="3" id="KW-1185">Reference proteome</keyword>
<feature type="compositionally biased region" description="Basic and acidic residues" evidence="1">
    <location>
        <begin position="103"/>
        <end position="116"/>
    </location>
</feature>
<evidence type="ECO:0000313" key="2">
    <source>
        <dbReference type="EMBL" id="GJS96911.1"/>
    </source>
</evidence>
<sequence>MGNIPPLLASHLRETERRRRTLSPRGTTGVSGDPPRFVQGVKIKSLIKFISTELPESYDGLMDKVYSWLQAEETASEGRPVTFMDNGGGKPQKGRPQKGSGRKNKERELKSQIEEVVRSGKLAHSIKGIRKGKAKQGEAQLEE</sequence>
<evidence type="ECO:0000313" key="3">
    <source>
        <dbReference type="Proteomes" id="UP001151760"/>
    </source>
</evidence>
<proteinExistence type="predicted"/>
<dbReference type="EMBL" id="BQNB010011922">
    <property type="protein sequence ID" value="GJS96911.1"/>
    <property type="molecule type" value="Genomic_DNA"/>
</dbReference>
<reference evidence="2" key="2">
    <citation type="submission" date="2022-01" db="EMBL/GenBank/DDBJ databases">
        <authorList>
            <person name="Yamashiro T."/>
            <person name="Shiraishi A."/>
            <person name="Satake H."/>
            <person name="Nakayama K."/>
        </authorList>
    </citation>
    <scope>NUCLEOTIDE SEQUENCE</scope>
</reference>
<feature type="region of interest" description="Disordered" evidence="1">
    <location>
        <begin position="124"/>
        <end position="143"/>
    </location>
</feature>
<reference evidence="2" key="1">
    <citation type="journal article" date="2022" name="Int. J. Mol. Sci.">
        <title>Draft Genome of Tanacetum Coccineum: Genomic Comparison of Closely Related Tanacetum-Family Plants.</title>
        <authorList>
            <person name="Yamashiro T."/>
            <person name="Shiraishi A."/>
            <person name="Nakayama K."/>
            <person name="Satake H."/>
        </authorList>
    </citation>
    <scope>NUCLEOTIDE SEQUENCE</scope>
</reference>
<accession>A0ABQ5A5B4</accession>